<dbReference type="RefSeq" id="WP_262398239.1">
    <property type="nucleotide sequence ID" value="NZ_JACRTC010000007.1"/>
</dbReference>
<dbReference type="GO" id="GO:0009423">
    <property type="term" value="P:chorismate biosynthetic process"/>
    <property type="evidence" value="ECO:0007669"/>
    <property type="project" value="UniProtKB-UniRule"/>
</dbReference>
<comment type="subcellular location">
    <subcellularLocation>
        <location evidence="3 17">Cytoplasm</location>
    </subcellularLocation>
</comment>
<evidence type="ECO:0000256" key="12">
    <source>
        <dbReference type="ARBA" id="ARBA00022833"/>
    </source>
</evidence>
<dbReference type="HAMAP" id="MF_00110">
    <property type="entry name" value="DHQ_synthase"/>
    <property type="match status" value="1"/>
</dbReference>
<dbReference type="InterPro" id="IPR030960">
    <property type="entry name" value="DHQS/DOIS_N"/>
</dbReference>
<organism evidence="20 21">
    <name type="scientific">Zongyangia hominis</name>
    <dbReference type="NCBI Taxonomy" id="2763677"/>
    <lineage>
        <taxon>Bacteria</taxon>
        <taxon>Bacillati</taxon>
        <taxon>Bacillota</taxon>
        <taxon>Clostridia</taxon>
        <taxon>Eubacteriales</taxon>
        <taxon>Oscillospiraceae</taxon>
        <taxon>Zongyangia</taxon>
    </lineage>
</organism>
<feature type="binding site" evidence="17">
    <location>
        <position position="241"/>
    </location>
    <ligand>
        <name>Zn(2+)</name>
        <dbReference type="ChEBI" id="CHEBI:29105"/>
    </ligand>
</feature>
<evidence type="ECO:0000256" key="10">
    <source>
        <dbReference type="ARBA" id="ARBA00022723"/>
    </source>
</evidence>
<dbReference type="GO" id="GO:0003856">
    <property type="term" value="F:3-dehydroquinate synthase activity"/>
    <property type="evidence" value="ECO:0007669"/>
    <property type="project" value="UniProtKB-UniRule"/>
</dbReference>
<dbReference type="FunFam" id="3.40.50.1970:FF:000001">
    <property type="entry name" value="3-dehydroquinate synthase"/>
    <property type="match status" value="1"/>
</dbReference>
<keyword evidence="11 17" id="KW-0547">Nucleotide-binding</keyword>
<dbReference type="Pfam" id="PF01761">
    <property type="entry name" value="DHQ_synthase"/>
    <property type="match status" value="1"/>
</dbReference>
<dbReference type="Gene3D" id="1.20.1090.10">
    <property type="entry name" value="Dehydroquinate synthase-like - alpha domain"/>
    <property type="match status" value="1"/>
</dbReference>
<evidence type="ECO:0000256" key="9">
    <source>
        <dbReference type="ARBA" id="ARBA00022605"/>
    </source>
</evidence>
<comment type="function">
    <text evidence="17">Catalyzes the conversion of 3-deoxy-D-arabino-heptulosonate 7-phosphate (DAHP) to dehydroquinate (DHQ).</text>
</comment>
<comment type="caution">
    <text evidence="17">Lacks conserved residue(s) required for the propagation of feature annotation.</text>
</comment>
<comment type="cofactor">
    <cofactor evidence="17">
        <name>Co(2+)</name>
        <dbReference type="ChEBI" id="CHEBI:48828"/>
    </cofactor>
    <cofactor evidence="17">
        <name>Zn(2+)</name>
        <dbReference type="ChEBI" id="CHEBI:29105"/>
    </cofactor>
    <text evidence="17">Binds 1 divalent metal cation per subunit. Can use either Co(2+) or Zn(2+).</text>
</comment>
<evidence type="ECO:0000313" key="20">
    <source>
        <dbReference type="EMBL" id="MBC8571148.1"/>
    </source>
</evidence>
<evidence type="ECO:0000256" key="4">
    <source>
        <dbReference type="ARBA" id="ARBA00004661"/>
    </source>
</evidence>
<keyword evidence="12 17" id="KW-0862">Zinc</keyword>
<dbReference type="InterPro" id="IPR050071">
    <property type="entry name" value="Dehydroquinate_synthase"/>
</dbReference>
<evidence type="ECO:0000256" key="2">
    <source>
        <dbReference type="ARBA" id="ARBA00001911"/>
    </source>
</evidence>
<proteinExistence type="inferred from homology"/>
<evidence type="ECO:0000256" key="5">
    <source>
        <dbReference type="ARBA" id="ARBA00005412"/>
    </source>
</evidence>
<dbReference type="PANTHER" id="PTHR43622">
    <property type="entry name" value="3-DEHYDROQUINATE SYNTHASE"/>
    <property type="match status" value="1"/>
</dbReference>
<dbReference type="InterPro" id="IPR030963">
    <property type="entry name" value="DHQ_synth_fam"/>
</dbReference>
<feature type="binding site" evidence="17">
    <location>
        <position position="151"/>
    </location>
    <ligand>
        <name>NAD(+)</name>
        <dbReference type="ChEBI" id="CHEBI:57540"/>
    </ligand>
</feature>
<dbReference type="Proteomes" id="UP000660861">
    <property type="component" value="Unassembled WGS sequence"/>
</dbReference>
<feature type="domain" description="3-dehydroquinate synthase N-terminal" evidence="18">
    <location>
        <begin position="67"/>
        <end position="177"/>
    </location>
</feature>
<dbReference type="GO" id="GO:0046872">
    <property type="term" value="F:metal ion binding"/>
    <property type="evidence" value="ECO:0007669"/>
    <property type="project" value="UniProtKB-KW"/>
</dbReference>
<dbReference type="PIRSF" id="PIRSF001455">
    <property type="entry name" value="DHQ_synth"/>
    <property type="match status" value="1"/>
</dbReference>
<dbReference type="GO" id="GO:0009073">
    <property type="term" value="P:aromatic amino acid family biosynthetic process"/>
    <property type="evidence" value="ECO:0007669"/>
    <property type="project" value="UniProtKB-KW"/>
</dbReference>
<evidence type="ECO:0000256" key="16">
    <source>
        <dbReference type="ARBA" id="ARBA00023285"/>
    </source>
</evidence>
<evidence type="ECO:0000259" key="19">
    <source>
        <dbReference type="Pfam" id="PF24621"/>
    </source>
</evidence>
<keyword evidence="14 17" id="KW-0057">Aromatic amino acid biosynthesis</keyword>
<evidence type="ECO:0000256" key="17">
    <source>
        <dbReference type="HAMAP-Rule" id="MF_00110"/>
    </source>
</evidence>
<comment type="similarity">
    <text evidence="5 17">Belongs to the sugar phosphate cyclases superfamily. Dehydroquinate synthase family.</text>
</comment>
<dbReference type="GO" id="GO:0008652">
    <property type="term" value="P:amino acid biosynthetic process"/>
    <property type="evidence" value="ECO:0007669"/>
    <property type="project" value="UniProtKB-KW"/>
</dbReference>
<dbReference type="Pfam" id="PF24621">
    <property type="entry name" value="DHQS_C"/>
    <property type="match status" value="1"/>
</dbReference>
<reference evidence="20" key="1">
    <citation type="submission" date="2020-08" db="EMBL/GenBank/DDBJ databases">
        <title>Genome public.</title>
        <authorList>
            <person name="Liu C."/>
            <person name="Sun Q."/>
        </authorList>
    </citation>
    <scope>NUCLEOTIDE SEQUENCE</scope>
    <source>
        <strain evidence="20">NSJ-54</strain>
    </source>
</reference>
<feature type="binding site" evidence="17">
    <location>
        <position position="142"/>
    </location>
    <ligand>
        <name>NAD(+)</name>
        <dbReference type="ChEBI" id="CHEBI:57540"/>
    </ligand>
</feature>
<feature type="binding site" evidence="17">
    <location>
        <position position="184"/>
    </location>
    <ligand>
        <name>Zn(2+)</name>
        <dbReference type="ChEBI" id="CHEBI:29105"/>
    </ligand>
</feature>
<evidence type="ECO:0000256" key="1">
    <source>
        <dbReference type="ARBA" id="ARBA00001393"/>
    </source>
</evidence>
<feature type="binding site" evidence="17">
    <location>
        <position position="258"/>
    </location>
    <ligand>
        <name>Zn(2+)</name>
        <dbReference type="ChEBI" id="CHEBI:29105"/>
    </ligand>
</feature>
<keyword evidence="9 17" id="KW-0028">Amino-acid biosynthesis</keyword>
<dbReference type="EC" id="4.2.3.4" evidence="6 17"/>
<feature type="binding site" evidence="17">
    <location>
        <begin position="169"/>
        <end position="172"/>
    </location>
    <ligand>
        <name>NAD(+)</name>
        <dbReference type="ChEBI" id="CHEBI:57540"/>
    </ligand>
</feature>
<dbReference type="EMBL" id="JACRTC010000007">
    <property type="protein sequence ID" value="MBC8571148.1"/>
    <property type="molecule type" value="Genomic_DNA"/>
</dbReference>
<dbReference type="NCBIfam" id="TIGR01357">
    <property type="entry name" value="aroB"/>
    <property type="match status" value="1"/>
</dbReference>
<dbReference type="CDD" id="cd08195">
    <property type="entry name" value="DHQS"/>
    <property type="match status" value="1"/>
</dbReference>
<accession>A0A926EDN3</accession>
<name>A0A926EDN3_9FIRM</name>
<evidence type="ECO:0000256" key="7">
    <source>
        <dbReference type="ARBA" id="ARBA00017684"/>
    </source>
</evidence>
<comment type="catalytic activity">
    <reaction evidence="1 17">
        <text>7-phospho-2-dehydro-3-deoxy-D-arabino-heptonate = 3-dehydroquinate + phosphate</text>
        <dbReference type="Rhea" id="RHEA:21968"/>
        <dbReference type="ChEBI" id="CHEBI:32364"/>
        <dbReference type="ChEBI" id="CHEBI:43474"/>
        <dbReference type="ChEBI" id="CHEBI:58394"/>
        <dbReference type="EC" id="4.2.3.4"/>
    </reaction>
</comment>
<evidence type="ECO:0000256" key="3">
    <source>
        <dbReference type="ARBA" id="ARBA00004496"/>
    </source>
</evidence>
<dbReference type="AlphaFoldDB" id="A0A926EDN3"/>
<keyword evidence="8 17" id="KW-0963">Cytoplasm</keyword>
<evidence type="ECO:0000256" key="6">
    <source>
        <dbReference type="ARBA" id="ARBA00013031"/>
    </source>
</evidence>
<dbReference type="GO" id="GO:0005737">
    <property type="term" value="C:cytoplasm"/>
    <property type="evidence" value="ECO:0007669"/>
    <property type="project" value="UniProtKB-SubCell"/>
</dbReference>
<comment type="cofactor">
    <cofactor evidence="2 17">
        <name>NAD(+)</name>
        <dbReference type="ChEBI" id="CHEBI:57540"/>
    </cofactor>
</comment>
<evidence type="ECO:0000256" key="13">
    <source>
        <dbReference type="ARBA" id="ARBA00023027"/>
    </source>
</evidence>
<evidence type="ECO:0000256" key="15">
    <source>
        <dbReference type="ARBA" id="ARBA00023239"/>
    </source>
</evidence>
<feature type="binding site" evidence="17">
    <location>
        <begin position="105"/>
        <end position="109"/>
    </location>
    <ligand>
        <name>NAD(+)</name>
        <dbReference type="ChEBI" id="CHEBI:57540"/>
    </ligand>
</feature>
<keyword evidence="21" id="KW-1185">Reference proteome</keyword>
<keyword evidence="15 17" id="KW-0456">Lyase</keyword>
<keyword evidence="10 17" id="KW-0479">Metal-binding</keyword>
<dbReference type="PANTHER" id="PTHR43622:SF7">
    <property type="entry name" value="3-DEHYDROQUINATE SYNTHASE, CHLOROPLASTIC"/>
    <property type="match status" value="1"/>
</dbReference>
<protein>
    <recommendedName>
        <fullName evidence="7 17">3-dehydroquinate synthase</fullName>
        <shortName evidence="17">DHQS</shortName>
        <ecNumber evidence="6 17">4.2.3.4</ecNumber>
    </recommendedName>
</protein>
<evidence type="ECO:0000256" key="8">
    <source>
        <dbReference type="ARBA" id="ARBA00022490"/>
    </source>
</evidence>
<evidence type="ECO:0000259" key="18">
    <source>
        <dbReference type="Pfam" id="PF01761"/>
    </source>
</evidence>
<comment type="caution">
    <text evidence="20">The sequence shown here is derived from an EMBL/GenBank/DDBJ whole genome shotgun (WGS) entry which is preliminary data.</text>
</comment>
<evidence type="ECO:0000313" key="21">
    <source>
        <dbReference type="Proteomes" id="UP000660861"/>
    </source>
</evidence>
<sequence length="351" mass="37740">MKKIHVSASRGYDILIGRNLLTDAGYYLKQVLSPKRVCVVSDDVVFPLYGENVVSSLEGAGFSVVTFVFPHGEPQKNLSTVSELFDFLVKEGFTRTDVLVALGGGVVGDLTGFAAACYLRGVKFVQIPTTFLAQIDSSVGGKTGVDIPGGKNLVGAFWQPSLVLCDIATLSTLSPDIFADGTAEAIKYGLIYDADLFDVFRNHLLEEHLFDVVYRCIEIKKQVVEEDEFDTGLRMILNFGHTLGHAIEKSYHFTGITHGRAVAVGMVLISDACAKNGLLSISDAEAIRSTIQSHGLPVSVPLETGSLCALCGSDKKMDGDTLNLIILEDIGHAAVRKMSLAGLQEFMGNEG</sequence>
<gene>
    <name evidence="17 20" type="primary">aroB</name>
    <name evidence="20" type="ORF">H8709_09965</name>
</gene>
<evidence type="ECO:0000256" key="14">
    <source>
        <dbReference type="ARBA" id="ARBA00023141"/>
    </source>
</evidence>
<dbReference type="InterPro" id="IPR016037">
    <property type="entry name" value="DHQ_synth_AroB"/>
</dbReference>
<keyword evidence="16 17" id="KW-0170">Cobalt</keyword>
<feature type="binding site" evidence="17">
    <location>
        <begin position="129"/>
        <end position="130"/>
    </location>
    <ligand>
        <name>NAD(+)</name>
        <dbReference type="ChEBI" id="CHEBI:57540"/>
    </ligand>
</feature>
<feature type="domain" description="3-dehydroquinate synthase C-terminal" evidence="19">
    <location>
        <begin position="181"/>
        <end position="316"/>
    </location>
</feature>
<dbReference type="InterPro" id="IPR056179">
    <property type="entry name" value="DHQS_C"/>
</dbReference>
<dbReference type="SUPFAM" id="SSF56796">
    <property type="entry name" value="Dehydroquinate synthase-like"/>
    <property type="match status" value="1"/>
</dbReference>
<evidence type="ECO:0000256" key="11">
    <source>
        <dbReference type="ARBA" id="ARBA00022741"/>
    </source>
</evidence>
<keyword evidence="13 17" id="KW-0520">NAD</keyword>
<dbReference type="GO" id="GO:0000166">
    <property type="term" value="F:nucleotide binding"/>
    <property type="evidence" value="ECO:0007669"/>
    <property type="project" value="UniProtKB-KW"/>
</dbReference>
<comment type="pathway">
    <text evidence="4 17">Metabolic intermediate biosynthesis; chorismate biosynthesis; chorismate from D-erythrose 4-phosphate and phosphoenolpyruvate: step 2/7.</text>
</comment>
<dbReference type="Gene3D" id="3.40.50.1970">
    <property type="match status" value="1"/>
</dbReference>